<gene>
    <name evidence="2" type="ORF">GGR12_001448</name>
</gene>
<keyword evidence="1" id="KW-0472">Membrane</keyword>
<keyword evidence="1" id="KW-0812">Transmembrane</keyword>
<organism evidence="2 3">
    <name type="scientific">Brevundimonas lenta</name>
    <dbReference type="NCBI Taxonomy" id="424796"/>
    <lineage>
        <taxon>Bacteria</taxon>
        <taxon>Pseudomonadati</taxon>
        <taxon>Pseudomonadota</taxon>
        <taxon>Alphaproteobacteria</taxon>
        <taxon>Caulobacterales</taxon>
        <taxon>Caulobacteraceae</taxon>
        <taxon>Brevundimonas</taxon>
    </lineage>
</organism>
<comment type="caution">
    <text evidence="2">The sequence shown here is derived from an EMBL/GenBank/DDBJ whole genome shotgun (WGS) entry which is preliminary data.</text>
</comment>
<dbReference type="AlphaFoldDB" id="A0A7W6NPJ8"/>
<keyword evidence="3" id="KW-1185">Reference proteome</keyword>
<reference evidence="2 3" key="1">
    <citation type="submission" date="2020-08" db="EMBL/GenBank/DDBJ databases">
        <title>Genomic Encyclopedia of Type Strains, Phase IV (KMG-IV): sequencing the most valuable type-strain genomes for metagenomic binning, comparative biology and taxonomic classification.</title>
        <authorList>
            <person name="Goeker M."/>
        </authorList>
    </citation>
    <scope>NUCLEOTIDE SEQUENCE [LARGE SCALE GENOMIC DNA]</scope>
    <source>
        <strain evidence="2 3">DSM 23960</strain>
    </source>
</reference>
<dbReference type="RefSeq" id="WP_183203670.1">
    <property type="nucleotide sequence ID" value="NZ_BAAAER010000001.1"/>
</dbReference>
<feature type="transmembrane region" description="Helical" evidence="1">
    <location>
        <begin position="102"/>
        <end position="120"/>
    </location>
</feature>
<evidence type="ECO:0000313" key="3">
    <source>
        <dbReference type="Proteomes" id="UP000529946"/>
    </source>
</evidence>
<feature type="transmembrane region" description="Helical" evidence="1">
    <location>
        <begin position="76"/>
        <end position="96"/>
    </location>
</feature>
<evidence type="ECO:0000256" key="1">
    <source>
        <dbReference type="SAM" id="Phobius"/>
    </source>
</evidence>
<dbReference type="Proteomes" id="UP000529946">
    <property type="component" value="Unassembled WGS sequence"/>
</dbReference>
<proteinExistence type="predicted"/>
<protein>
    <submittedName>
        <fullName evidence="2">Uncharacterized protein</fullName>
    </submittedName>
</protein>
<dbReference type="EMBL" id="JACIDM010000001">
    <property type="protein sequence ID" value="MBB4082609.1"/>
    <property type="molecule type" value="Genomic_DNA"/>
</dbReference>
<feature type="transmembrane region" description="Helical" evidence="1">
    <location>
        <begin position="27"/>
        <end position="48"/>
    </location>
</feature>
<name>A0A7W6NPJ8_9CAUL</name>
<accession>A0A7W6NPJ8</accession>
<evidence type="ECO:0000313" key="2">
    <source>
        <dbReference type="EMBL" id="MBB4082609.1"/>
    </source>
</evidence>
<keyword evidence="1" id="KW-1133">Transmembrane helix</keyword>
<feature type="transmembrane region" description="Helical" evidence="1">
    <location>
        <begin position="132"/>
        <end position="152"/>
    </location>
</feature>
<sequence length="153" mass="16761">MYLIVVIGLTFVLPAASVLIEWLLPGHAGLIFLIGKWFVFWAVGVRLLTAGVRQMAQPEFTARTIFEIRDPDASKIVSELGAANVAIGSIGVASLYFEAWVLPAAVCGFIFYTLVGVRHLRNRQRKPDENLATYSDLWVAVVLAIYLIGLVAA</sequence>